<dbReference type="GeneID" id="95679031"/>
<organism evidence="2 4">
    <name type="scientific">Vibrio navarrensis</name>
    <dbReference type="NCBI Taxonomy" id="29495"/>
    <lineage>
        <taxon>Bacteria</taxon>
        <taxon>Pseudomonadati</taxon>
        <taxon>Pseudomonadota</taxon>
        <taxon>Gammaproteobacteria</taxon>
        <taxon>Vibrionales</taxon>
        <taxon>Vibrionaceae</taxon>
        <taxon>Vibrio</taxon>
    </lineage>
</organism>
<proteinExistence type="predicted"/>
<evidence type="ECO:0000313" key="2">
    <source>
        <dbReference type="EMBL" id="KGK10255.1"/>
    </source>
</evidence>
<dbReference type="Proteomes" id="UP000594435">
    <property type="component" value="Chromosome 1"/>
</dbReference>
<reference evidence="2 4" key="1">
    <citation type="submission" date="2014-04" db="EMBL/GenBank/DDBJ databases">
        <title>Genome sequencing of Vibrio navarrensis strains.</title>
        <authorList>
            <person name="Gladney L.M."/>
            <person name="Katz L.S."/>
            <person name="Marino-Ramirez L."/>
            <person name="Jordan I.K."/>
        </authorList>
    </citation>
    <scope>NUCLEOTIDE SEQUENCE [LARGE SCALE GENOMIC DNA]</scope>
    <source>
        <strain evidence="2 4">ATCC 51183</strain>
    </source>
</reference>
<evidence type="ECO:0000313" key="5">
    <source>
        <dbReference type="Proteomes" id="UP000594435"/>
    </source>
</evidence>
<accession>A0A099MCD4</accession>
<sequence length="61" mass="6801">METCAIRKGMLVECQQGVGTILAVDREMEMVLVEKTGTQQQLALRFDEIEAAASPCSERRE</sequence>
<dbReference type="RefSeq" id="WP_039423292.1">
    <property type="nucleotide sequence ID" value="NZ_CP035680.1"/>
</dbReference>
<dbReference type="EMBL" id="JMCG01000001">
    <property type="protein sequence ID" value="KGK10255.1"/>
    <property type="molecule type" value="Genomic_DNA"/>
</dbReference>
<reference evidence="1" key="3">
    <citation type="submission" date="2023-10" db="EMBL/GenBank/DDBJ databases">
        <authorList>
            <consortium name="PulseNet: The National Subtyping Network for Foodborne Disease Surveillance"/>
        </authorList>
    </citation>
    <scope>NUCLEOTIDE SEQUENCE</scope>
    <source>
        <strain evidence="1">PNUSAV004886</strain>
    </source>
</reference>
<reference evidence="3 5" key="2">
    <citation type="submission" date="2020-11" db="EMBL/GenBank/DDBJ databases">
        <title>Complete and Circularized Genome Assembly of a human isolate of Vibrio navarrensis biotype pommerensis with MiSeq and MinION Sequence Data.</title>
        <authorList>
            <person name="Schwartz K."/>
            <person name="Borowiak M."/>
            <person name="Deneke C."/>
            <person name="Balau V."/>
            <person name="Metelmann C."/>
            <person name="Strauch E."/>
        </authorList>
    </citation>
    <scope>NUCLEOTIDE SEQUENCE [LARGE SCALE GENOMIC DNA]</scope>
    <source>
        <strain evidence="3 5">20-VB00237</strain>
    </source>
</reference>
<gene>
    <name evidence="2" type="ORF">EA26_02590</name>
    <name evidence="3" type="ORF">I3X05_01655</name>
    <name evidence="1" type="ORF">RZY48_002775</name>
</gene>
<evidence type="ECO:0000313" key="3">
    <source>
        <dbReference type="EMBL" id="QPL53902.1"/>
    </source>
</evidence>
<dbReference type="EMBL" id="ABNSCA010000006">
    <property type="protein sequence ID" value="ELN6933348.1"/>
    <property type="molecule type" value="Genomic_DNA"/>
</dbReference>
<protein>
    <submittedName>
        <fullName evidence="2">Uncharacterized protein</fullName>
    </submittedName>
</protein>
<evidence type="ECO:0000313" key="1">
    <source>
        <dbReference type="EMBL" id="ELN6933348.1"/>
    </source>
</evidence>
<dbReference type="Proteomes" id="UP000029994">
    <property type="component" value="Unassembled WGS sequence"/>
</dbReference>
<dbReference type="EMBL" id="CP065217">
    <property type="protein sequence ID" value="QPL53902.1"/>
    <property type="molecule type" value="Genomic_DNA"/>
</dbReference>
<dbReference type="AlphaFoldDB" id="A0A099MCD4"/>
<dbReference type="Proteomes" id="UP001253463">
    <property type="component" value="Unassembled WGS sequence"/>
</dbReference>
<keyword evidence="4" id="KW-1185">Reference proteome</keyword>
<evidence type="ECO:0000313" key="4">
    <source>
        <dbReference type="Proteomes" id="UP000029994"/>
    </source>
</evidence>
<name>A0A099MCD4_9VIBR</name>